<evidence type="ECO:0000256" key="1">
    <source>
        <dbReference type="ARBA" id="ARBA00004123"/>
    </source>
</evidence>
<dbReference type="InterPro" id="IPR002100">
    <property type="entry name" value="TF_MADSbox"/>
</dbReference>
<keyword evidence="9" id="KW-1185">Reference proteome</keyword>
<feature type="domain" description="MADS-box" evidence="7">
    <location>
        <begin position="13"/>
        <end position="73"/>
    </location>
</feature>
<comment type="subcellular location">
    <subcellularLocation>
        <location evidence="1">Nucleus</location>
    </subcellularLocation>
</comment>
<dbReference type="PANTHER" id="PTHR11945:SF762">
    <property type="entry name" value="AGAMOUS-LIKE MADS-BOX PROTEIN AGL62"/>
    <property type="match status" value="1"/>
</dbReference>
<dbReference type="Proteomes" id="UP001293593">
    <property type="component" value="Unassembled WGS sequence"/>
</dbReference>
<dbReference type="InterPro" id="IPR036879">
    <property type="entry name" value="TF_MADSbox_sf"/>
</dbReference>
<dbReference type="Gene3D" id="3.40.1810.10">
    <property type="entry name" value="Transcription factor, MADS-box"/>
    <property type="match status" value="1"/>
</dbReference>
<evidence type="ECO:0000313" key="8">
    <source>
        <dbReference type="EMBL" id="KAK4258874.1"/>
    </source>
</evidence>
<gene>
    <name evidence="8" type="ORF">QN277_005273</name>
</gene>
<evidence type="ECO:0000256" key="5">
    <source>
        <dbReference type="ARBA" id="ARBA00023242"/>
    </source>
</evidence>
<organism evidence="8 9">
    <name type="scientific">Acacia crassicarpa</name>
    <name type="common">northern wattle</name>
    <dbReference type="NCBI Taxonomy" id="499986"/>
    <lineage>
        <taxon>Eukaryota</taxon>
        <taxon>Viridiplantae</taxon>
        <taxon>Streptophyta</taxon>
        <taxon>Embryophyta</taxon>
        <taxon>Tracheophyta</taxon>
        <taxon>Spermatophyta</taxon>
        <taxon>Magnoliopsida</taxon>
        <taxon>eudicotyledons</taxon>
        <taxon>Gunneridae</taxon>
        <taxon>Pentapetalae</taxon>
        <taxon>rosids</taxon>
        <taxon>fabids</taxon>
        <taxon>Fabales</taxon>
        <taxon>Fabaceae</taxon>
        <taxon>Caesalpinioideae</taxon>
        <taxon>mimosoid clade</taxon>
        <taxon>Acacieae</taxon>
        <taxon>Acacia</taxon>
    </lineage>
</organism>
<dbReference type="AlphaFoldDB" id="A0AAE1JT73"/>
<name>A0AAE1JT73_9FABA</name>
<dbReference type="FunFam" id="3.40.1810.10:FF:000006">
    <property type="entry name" value="Agamous-like MADS-box protein AGL62"/>
    <property type="match status" value="1"/>
</dbReference>
<dbReference type="GO" id="GO:0045944">
    <property type="term" value="P:positive regulation of transcription by RNA polymerase II"/>
    <property type="evidence" value="ECO:0007669"/>
    <property type="project" value="InterPro"/>
</dbReference>
<dbReference type="Pfam" id="PF00319">
    <property type="entry name" value="SRF-TF"/>
    <property type="match status" value="1"/>
</dbReference>
<evidence type="ECO:0000256" key="6">
    <source>
        <dbReference type="SAM" id="Coils"/>
    </source>
</evidence>
<accession>A0AAE1JT73</accession>
<evidence type="ECO:0000256" key="3">
    <source>
        <dbReference type="ARBA" id="ARBA00023125"/>
    </source>
</evidence>
<dbReference type="GO" id="GO:0005634">
    <property type="term" value="C:nucleus"/>
    <property type="evidence" value="ECO:0007669"/>
    <property type="project" value="UniProtKB-SubCell"/>
</dbReference>
<dbReference type="GO" id="GO:0046983">
    <property type="term" value="F:protein dimerization activity"/>
    <property type="evidence" value="ECO:0007669"/>
    <property type="project" value="InterPro"/>
</dbReference>
<evidence type="ECO:0000313" key="9">
    <source>
        <dbReference type="Proteomes" id="UP001293593"/>
    </source>
</evidence>
<dbReference type="SMART" id="SM00432">
    <property type="entry name" value="MADS"/>
    <property type="match status" value="1"/>
</dbReference>
<keyword evidence="2" id="KW-0805">Transcription regulation</keyword>
<dbReference type="PRINTS" id="PR00404">
    <property type="entry name" value="MADSDOMAIN"/>
</dbReference>
<comment type="caution">
    <text evidence="8">The sequence shown here is derived from an EMBL/GenBank/DDBJ whole genome shotgun (WGS) entry which is preliminary data.</text>
</comment>
<feature type="coiled-coil region" evidence="6">
    <location>
        <begin position="103"/>
        <end position="133"/>
    </location>
</feature>
<evidence type="ECO:0000256" key="4">
    <source>
        <dbReference type="ARBA" id="ARBA00023163"/>
    </source>
</evidence>
<reference evidence="8" key="1">
    <citation type="submission" date="2023-10" db="EMBL/GenBank/DDBJ databases">
        <title>Chromosome-level genome of the transformable northern wattle, Acacia crassicarpa.</title>
        <authorList>
            <person name="Massaro I."/>
            <person name="Sinha N.R."/>
            <person name="Poethig S."/>
            <person name="Leichty A.R."/>
        </authorList>
    </citation>
    <scope>NUCLEOTIDE SEQUENCE</scope>
    <source>
        <strain evidence="8">Acra3RX</strain>
        <tissue evidence="8">Leaf</tissue>
    </source>
</reference>
<protein>
    <recommendedName>
        <fullName evidence="7">MADS-box domain-containing protein</fullName>
    </recommendedName>
</protein>
<keyword evidence="3" id="KW-0238">DNA-binding</keyword>
<dbReference type="SUPFAM" id="SSF55455">
    <property type="entry name" value="SRF-like"/>
    <property type="match status" value="1"/>
</dbReference>
<dbReference type="CDD" id="cd00265">
    <property type="entry name" value="MADS_MEF2_like"/>
    <property type="match status" value="1"/>
</dbReference>
<dbReference type="EMBL" id="JAWXYG010000011">
    <property type="protein sequence ID" value="KAK4258874.1"/>
    <property type="molecule type" value="Genomic_DNA"/>
</dbReference>
<dbReference type="GO" id="GO:0000981">
    <property type="term" value="F:DNA-binding transcription factor activity, RNA polymerase II-specific"/>
    <property type="evidence" value="ECO:0007669"/>
    <property type="project" value="TreeGrafter"/>
</dbReference>
<dbReference type="PANTHER" id="PTHR11945">
    <property type="entry name" value="MADS BOX PROTEIN"/>
    <property type="match status" value="1"/>
</dbReference>
<keyword evidence="6" id="KW-0175">Coiled coil</keyword>
<evidence type="ECO:0000256" key="2">
    <source>
        <dbReference type="ARBA" id="ARBA00023015"/>
    </source>
</evidence>
<evidence type="ECO:0000259" key="7">
    <source>
        <dbReference type="PROSITE" id="PS50066"/>
    </source>
</evidence>
<dbReference type="GO" id="GO:0000978">
    <property type="term" value="F:RNA polymerase II cis-regulatory region sequence-specific DNA binding"/>
    <property type="evidence" value="ECO:0007669"/>
    <property type="project" value="TreeGrafter"/>
</dbReference>
<keyword evidence="5" id="KW-0539">Nucleus</keyword>
<sequence>MDLTKQMKKTTTTGRKKIEIKEIDKDSNKQVTFSKRRTGLFKKASELCVLCNAQIAIVVFSPADKAFCFGQPNVEAVLRRYLTTEDRRGEEPVREVSEAGSLVSSYEELNRQHEEAVRALEMEKQQLEEIENVATVWDRGNWWDEPIGEMDLDQLDQYVMAMHELRRKVAEKADDFMSVAIMQPPGPSLYGESSLGGLLHGGGGGGAGSGYGGFANHFGGGGLVAYPHDKFEF</sequence>
<keyword evidence="4" id="KW-0804">Transcription</keyword>
<dbReference type="InterPro" id="IPR033896">
    <property type="entry name" value="MEF2-like_N"/>
</dbReference>
<dbReference type="PROSITE" id="PS50066">
    <property type="entry name" value="MADS_BOX_2"/>
    <property type="match status" value="1"/>
</dbReference>
<proteinExistence type="predicted"/>